<gene>
    <name evidence="1" type="ORF">MANES_16G012100v8</name>
</gene>
<reference evidence="2" key="1">
    <citation type="journal article" date="2016" name="Nat. Biotechnol.">
        <title>Sequencing wild and cultivated cassava and related species reveals extensive interspecific hybridization and genetic diversity.</title>
        <authorList>
            <person name="Bredeson J.V."/>
            <person name="Lyons J.B."/>
            <person name="Prochnik S.E."/>
            <person name="Wu G.A."/>
            <person name="Ha C.M."/>
            <person name="Edsinger-Gonzales E."/>
            <person name="Grimwood J."/>
            <person name="Schmutz J."/>
            <person name="Rabbi I.Y."/>
            <person name="Egesi C."/>
            <person name="Nauluvula P."/>
            <person name="Lebot V."/>
            <person name="Ndunguru J."/>
            <person name="Mkamilo G."/>
            <person name="Bart R.S."/>
            <person name="Setter T.L."/>
            <person name="Gleadow R.M."/>
            <person name="Kulakow P."/>
            <person name="Ferguson M.E."/>
            <person name="Rounsley S."/>
            <person name="Rokhsar D.S."/>
        </authorList>
    </citation>
    <scope>NUCLEOTIDE SEQUENCE [LARGE SCALE GENOMIC DNA]</scope>
    <source>
        <strain evidence="2">cv. AM560-2</strain>
    </source>
</reference>
<evidence type="ECO:0000313" key="1">
    <source>
        <dbReference type="EMBL" id="KAG8635239.1"/>
    </source>
</evidence>
<organism evidence="1 2">
    <name type="scientific">Manihot esculenta</name>
    <name type="common">Cassava</name>
    <name type="synonym">Jatropha manihot</name>
    <dbReference type="NCBI Taxonomy" id="3983"/>
    <lineage>
        <taxon>Eukaryota</taxon>
        <taxon>Viridiplantae</taxon>
        <taxon>Streptophyta</taxon>
        <taxon>Embryophyta</taxon>
        <taxon>Tracheophyta</taxon>
        <taxon>Spermatophyta</taxon>
        <taxon>Magnoliopsida</taxon>
        <taxon>eudicotyledons</taxon>
        <taxon>Gunneridae</taxon>
        <taxon>Pentapetalae</taxon>
        <taxon>rosids</taxon>
        <taxon>fabids</taxon>
        <taxon>Malpighiales</taxon>
        <taxon>Euphorbiaceae</taxon>
        <taxon>Crotonoideae</taxon>
        <taxon>Manihoteae</taxon>
        <taxon>Manihot</taxon>
    </lineage>
</organism>
<comment type="caution">
    <text evidence="1">The sequence shown here is derived from an EMBL/GenBank/DDBJ whole genome shotgun (WGS) entry which is preliminary data.</text>
</comment>
<sequence length="444" mass="51191">MCLSFALFRLLCRRFAGYSLSESSHEKTWKLVRNGLLFKEGDNERAFRVIEVELSFLYDFFYTKYPAIFRGRMLIFKIIQLITVVIVFWFTVSTLQNYRSPNGYLNLITITGHSVDVLVTGIMMMAIIFVDIMQAFLLIFSDWSKVMWICKYVQKESWQNRKWIEKMIEIVCHGSWLKPWEGKLGQYSLLESFDHSPFKLIYDYIVTYCTSRPGIKENAHIELPVEVKKAVADSIRINERRLTNGVASLERNGVADQLSWACRLETQAHVFMVWHIATSLCEFKSSEQVNPQSLGENFVVATSLSKYCAYLAVFAPRFLPDHAYTTELIIDKVLGEAKDVLIGCKNRTSIYEKLMALDKDNTEETIIKRGAKLGHVMIEGIEDEELRWKVLADFWAELMLFVASSNDIQVHADYLARGGEFVTHLWALLTHAGILTQDSTEQDV</sequence>
<keyword evidence="2" id="KW-1185">Reference proteome</keyword>
<accession>A0ACB7G4L1</accession>
<name>A0ACB7G4L1_MANES</name>
<dbReference type="Proteomes" id="UP000091857">
    <property type="component" value="Chromosome 16"/>
</dbReference>
<proteinExistence type="predicted"/>
<protein>
    <submittedName>
        <fullName evidence="1">Uncharacterized protein</fullName>
    </submittedName>
</protein>
<evidence type="ECO:0000313" key="2">
    <source>
        <dbReference type="Proteomes" id="UP000091857"/>
    </source>
</evidence>
<dbReference type="EMBL" id="CM004402">
    <property type="protein sequence ID" value="KAG8635239.1"/>
    <property type="molecule type" value="Genomic_DNA"/>
</dbReference>